<dbReference type="RefSeq" id="XP_016489878.1">
    <property type="nucleotide sequence ID" value="XM_016634392.1"/>
</dbReference>
<reference evidence="1" key="1">
    <citation type="submission" date="2025-08" db="UniProtKB">
        <authorList>
            <consortium name="RefSeq"/>
        </authorList>
    </citation>
    <scope>IDENTIFICATION</scope>
</reference>
<gene>
    <name evidence="1" type="primary">LOC107809723</name>
</gene>
<organism evidence="1">
    <name type="scientific">Nicotiana tabacum</name>
    <name type="common">Common tobacco</name>
    <dbReference type="NCBI Taxonomy" id="4097"/>
    <lineage>
        <taxon>Eukaryota</taxon>
        <taxon>Viridiplantae</taxon>
        <taxon>Streptophyta</taxon>
        <taxon>Embryophyta</taxon>
        <taxon>Tracheophyta</taxon>
        <taxon>Spermatophyta</taxon>
        <taxon>Magnoliopsida</taxon>
        <taxon>eudicotyledons</taxon>
        <taxon>Gunneridae</taxon>
        <taxon>Pentapetalae</taxon>
        <taxon>asterids</taxon>
        <taxon>lamiids</taxon>
        <taxon>Solanales</taxon>
        <taxon>Solanaceae</taxon>
        <taxon>Nicotianoideae</taxon>
        <taxon>Nicotianeae</taxon>
        <taxon>Nicotiana</taxon>
    </lineage>
</organism>
<dbReference type="OMA" id="VGWKSET"/>
<dbReference type="PANTHER" id="PTHR31860:SF5">
    <property type="entry name" value="ARGH (DUF639)"/>
    <property type="match status" value="1"/>
</dbReference>
<proteinExistence type="predicted"/>
<dbReference type="AlphaFoldDB" id="A0A1S4BLW4"/>
<dbReference type="PANTHER" id="PTHR31860">
    <property type="entry name" value="HEAT-INDUCIBLE TRANSCRIPTION REPRESSOR (DUF639)-RELATED"/>
    <property type="match status" value="1"/>
</dbReference>
<dbReference type="PaxDb" id="4097-A0A1S4BLW4"/>
<dbReference type="KEGG" id="nta:107809723"/>
<sequence length="100" mass="11438">MEKKHLSSIANDVLQRCSLRLDTSVDELVHEFEAGWEPKMEGYSRKLVEFCCSKALTDICSKLEETLVDGSFSRIMFDMMLAWETPSSADEERHTVSFLA</sequence>
<dbReference type="OrthoDB" id="1685003at2759"/>
<dbReference type="STRING" id="4097.A0A1S4BLW4"/>
<evidence type="ECO:0000313" key="1">
    <source>
        <dbReference type="RefSeq" id="XP_016489878.1"/>
    </source>
</evidence>
<accession>A0A1S4BLW4</accession>
<name>A0A1S4BLW4_TOBAC</name>
<protein>
    <submittedName>
        <fullName evidence="1">Uncharacterized protein</fullName>
    </submittedName>
</protein>